<dbReference type="Proteomes" id="UP001454036">
    <property type="component" value="Unassembled WGS sequence"/>
</dbReference>
<dbReference type="PROSITE" id="PS51277">
    <property type="entry name" value="BURP"/>
    <property type="match status" value="1"/>
</dbReference>
<evidence type="ECO:0000313" key="3">
    <source>
        <dbReference type="Proteomes" id="UP001454036"/>
    </source>
</evidence>
<gene>
    <name evidence="2" type="ORF">LIER_43898</name>
</gene>
<evidence type="ECO:0000313" key="2">
    <source>
        <dbReference type="EMBL" id="GAA0171262.1"/>
    </source>
</evidence>
<sequence>MRNTIEMCQASSPVGEDNSCATTLEAMLDFTTSRLGNNVEALKSEDDTEVIIQSYSISSLKNMKSKSTVIWTFNEH</sequence>
<protein>
    <recommendedName>
        <fullName evidence="1">BURP domain-containing protein</fullName>
    </recommendedName>
</protein>
<evidence type="ECO:0000259" key="1">
    <source>
        <dbReference type="PROSITE" id="PS51277"/>
    </source>
</evidence>
<comment type="caution">
    <text evidence="2">The sequence shown here is derived from an EMBL/GenBank/DDBJ whole genome shotgun (WGS) entry which is preliminary data.</text>
</comment>
<name>A0AAV3R4A8_LITER</name>
<accession>A0AAV3R4A8</accession>
<dbReference type="EMBL" id="BAABME010040786">
    <property type="protein sequence ID" value="GAA0171262.1"/>
    <property type="molecule type" value="Genomic_DNA"/>
</dbReference>
<dbReference type="PANTHER" id="PTHR31236:SF2">
    <property type="entry name" value="BURP DOMAIN PROTEIN RD22"/>
    <property type="match status" value="1"/>
</dbReference>
<proteinExistence type="predicted"/>
<dbReference type="InterPro" id="IPR044816">
    <property type="entry name" value="BURP"/>
</dbReference>
<dbReference type="Pfam" id="PF03181">
    <property type="entry name" value="BURP"/>
    <property type="match status" value="1"/>
</dbReference>
<dbReference type="AlphaFoldDB" id="A0AAV3R4A8"/>
<keyword evidence="3" id="KW-1185">Reference proteome</keyword>
<reference evidence="2 3" key="1">
    <citation type="submission" date="2024-01" db="EMBL/GenBank/DDBJ databases">
        <title>The complete chloroplast genome sequence of Lithospermum erythrorhizon: insights into the phylogenetic relationship among Boraginaceae species and the maternal lineages of purple gromwells.</title>
        <authorList>
            <person name="Okada T."/>
            <person name="Watanabe K."/>
        </authorList>
    </citation>
    <scope>NUCLEOTIDE SEQUENCE [LARGE SCALE GENOMIC DNA]</scope>
</reference>
<dbReference type="InterPro" id="IPR004873">
    <property type="entry name" value="BURP_dom"/>
</dbReference>
<feature type="domain" description="BURP" evidence="1">
    <location>
        <begin position="1"/>
        <end position="76"/>
    </location>
</feature>
<organism evidence="2 3">
    <name type="scientific">Lithospermum erythrorhizon</name>
    <name type="common">Purple gromwell</name>
    <name type="synonym">Lithospermum officinale var. erythrorhizon</name>
    <dbReference type="NCBI Taxonomy" id="34254"/>
    <lineage>
        <taxon>Eukaryota</taxon>
        <taxon>Viridiplantae</taxon>
        <taxon>Streptophyta</taxon>
        <taxon>Embryophyta</taxon>
        <taxon>Tracheophyta</taxon>
        <taxon>Spermatophyta</taxon>
        <taxon>Magnoliopsida</taxon>
        <taxon>eudicotyledons</taxon>
        <taxon>Gunneridae</taxon>
        <taxon>Pentapetalae</taxon>
        <taxon>asterids</taxon>
        <taxon>lamiids</taxon>
        <taxon>Boraginales</taxon>
        <taxon>Boraginaceae</taxon>
        <taxon>Boraginoideae</taxon>
        <taxon>Lithospermeae</taxon>
        <taxon>Lithospermum</taxon>
    </lineage>
</organism>
<dbReference type="PANTHER" id="PTHR31236">
    <property type="entry name" value="BURP DOMAIN PROTEIN USPL1-LIKE"/>
    <property type="match status" value="1"/>
</dbReference>